<organism evidence="1 2">
    <name type="scientific">Setomelanomma holmii</name>
    <dbReference type="NCBI Taxonomy" id="210430"/>
    <lineage>
        <taxon>Eukaryota</taxon>
        <taxon>Fungi</taxon>
        <taxon>Dikarya</taxon>
        <taxon>Ascomycota</taxon>
        <taxon>Pezizomycotina</taxon>
        <taxon>Dothideomycetes</taxon>
        <taxon>Pleosporomycetidae</taxon>
        <taxon>Pleosporales</taxon>
        <taxon>Pleosporineae</taxon>
        <taxon>Phaeosphaeriaceae</taxon>
        <taxon>Setomelanomma</taxon>
    </lineage>
</organism>
<protein>
    <recommendedName>
        <fullName evidence="3">WW domain-containing protein</fullName>
    </recommendedName>
</protein>
<sequence>MPTLQDAVLSLQHIINGDNITGAAAYAFWDRTTLMGRYGRFFVTGGGLLGYGPHNLWPREIVCLLLGHQAPVLLRASKNDDRHSRHQVVGAAYVHGLMDAEALLGPVKPPWQKVIRHLSGHDCRIFNANTGEETWNDPRSGPLPEEWEEIERITRV</sequence>
<name>A0A9P4LIJ8_9PLEO</name>
<evidence type="ECO:0000313" key="1">
    <source>
        <dbReference type="EMBL" id="KAF2026265.1"/>
    </source>
</evidence>
<accession>A0A9P4LIJ8</accession>
<evidence type="ECO:0000313" key="2">
    <source>
        <dbReference type="Proteomes" id="UP000799777"/>
    </source>
</evidence>
<reference evidence="1" key="1">
    <citation type="journal article" date="2020" name="Stud. Mycol.">
        <title>101 Dothideomycetes genomes: a test case for predicting lifestyles and emergence of pathogens.</title>
        <authorList>
            <person name="Haridas S."/>
            <person name="Albert R."/>
            <person name="Binder M."/>
            <person name="Bloem J."/>
            <person name="Labutti K."/>
            <person name="Salamov A."/>
            <person name="Andreopoulos B."/>
            <person name="Baker S."/>
            <person name="Barry K."/>
            <person name="Bills G."/>
            <person name="Bluhm B."/>
            <person name="Cannon C."/>
            <person name="Castanera R."/>
            <person name="Culley D."/>
            <person name="Daum C."/>
            <person name="Ezra D."/>
            <person name="Gonzalez J."/>
            <person name="Henrissat B."/>
            <person name="Kuo A."/>
            <person name="Liang C."/>
            <person name="Lipzen A."/>
            <person name="Lutzoni F."/>
            <person name="Magnuson J."/>
            <person name="Mondo S."/>
            <person name="Nolan M."/>
            <person name="Ohm R."/>
            <person name="Pangilinan J."/>
            <person name="Park H.-J."/>
            <person name="Ramirez L."/>
            <person name="Alfaro M."/>
            <person name="Sun H."/>
            <person name="Tritt A."/>
            <person name="Yoshinaga Y."/>
            <person name="Zwiers L.-H."/>
            <person name="Turgeon B."/>
            <person name="Goodwin S."/>
            <person name="Spatafora J."/>
            <person name="Crous P."/>
            <person name="Grigoriev I."/>
        </authorList>
    </citation>
    <scope>NUCLEOTIDE SEQUENCE</scope>
    <source>
        <strain evidence="1">CBS 110217</strain>
    </source>
</reference>
<gene>
    <name evidence="1" type="ORF">EK21DRAFT_115948</name>
</gene>
<dbReference type="AlphaFoldDB" id="A0A9P4LIJ8"/>
<comment type="caution">
    <text evidence="1">The sequence shown here is derived from an EMBL/GenBank/DDBJ whole genome shotgun (WGS) entry which is preliminary data.</text>
</comment>
<proteinExistence type="predicted"/>
<dbReference type="Pfam" id="PF26639">
    <property type="entry name" value="Het-6_barrel"/>
    <property type="match status" value="1"/>
</dbReference>
<evidence type="ECO:0008006" key="3">
    <source>
        <dbReference type="Google" id="ProtNLM"/>
    </source>
</evidence>
<dbReference type="OrthoDB" id="3678145at2759"/>
<dbReference type="Proteomes" id="UP000799777">
    <property type="component" value="Unassembled WGS sequence"/>
</dbReference>
<keyword evidence="2" id="KW-1185">Reference proteome</keyword>
<dbReference type="EMBL" id="ML978246">
    <property type="protein sequence ID" value="KAF2026265.1"/>
    <property type="molecule type" value="Genomic_DNA"/>
</dbReference>